<sequence length="195" mass="22421">MQQFLTYGRQLTADELELIALDDGMAPKPNPPNMELFREQIDNYESLFMEIEEMESVHIFSAWFQVDLRPFRQALLNTVSKWGNMFKQHLVDHVTSSLSDLASFIREADEGLQQPVKEGDYERLVNVMGYLMNVKERQLMTDDMFEPLEQTIELLKFYDQELPEEVNVLLQVTGGSEAAPAHLPAVQSAYTLPCT</sequence>
<dbReference type="GO" id="GO:0007018">
    <property type="term" value="P:microtubule-based movement"/>
    <property type="evidence" value="ECO:0007669"/>
    <property type="project" value="InterPro"/>
</dbReference>
<dbReference type="PANTHER" id="PTHR45703">
    <property type="entry name" value="DYNEIN HEAVY CHAIN"/>
    <property type="match status" value="1"/>
</dbReference>
<dbReference type="PANTHER" id="PTHR45703:SF8">
    <property type="entry name" value="DYNEINS HEAVY CHAIN"/>
    <property type="match status" value="1"/>
</dbReference>
<dbReference type="GO" id="GO:0045505">
    <property type="term" value="F:dynein intermediate chain binding"/>
    <property type="evidence" value="ECO:0007669"/>
    <property type="project" value="InterPro"/>
</dbReference>
<dbReference type="InterPro" id="IPR026983">
    <property type="entry name" value="DHC"/>
</dbReference>
<gene>
    <name evidence="1" type="ORF">B7P43_G16229</name>
</gene>
<dbReference type="EMBL" id="NEVH01000006">
    <property type="protein sequence ID" value="PNF44072.1"/>
    <property type="molecule type" value="Genomic_DNA"/>
</dbReference>
<protein>
    <recommendedName>
        <fullName evidence="3">Dynein heavy chain linker domain-containing protein</fullName>
    </recommendedName>
</protein>
<name>A0A2J7RTB2_9NEOP</name>
<dbReference type="GO" id="GO:0030286">
    <property type="term" value="C:dynein complex"/>
    <property type="evidence" value="ECO:0007669"/>
    <property type="project" value="InterPro"/>
</dbReference>
<dbReference type="InParanoid" id="A0A2J7RTB2"/>
<proteinExistence type="predicted"/>
<reference evidence="1 2" key="1">
    <citation type="submission" date="2017-12" db="EMBL/GenBank/DDBJ databases">
        <title>Hemimetabolous genomes reveal molecular basis of termite eusociality.</title>
        <authorList>
            <person name="Harrison M.C."/>
            <person name="Jongepier E."/>
            <person name="Robertson H.M."/>
            <person name="Arning N."/>
            <person name="Bitard-Feildel T."/>
            <person name="Chao H."/>
            <person name="Childers C.P."/>
            <person name="Dinh H."/>
            <person name="Doddapaneni H."/>
            <person name="Dugan S."/>
            <person name="Gowin J."/>
            <person name="Greiner C."/>
            <person name="Han Y."/>
            <person name="Hu H."/>
            <person name="Hughes D.S.T."/>
            <person name="Huylmans A.-K."/>
            <person name="Kemena C."/>
            <person name="Kremer L.P.M."/>
            <person name="Lee S.L."/>
            <person name="Lopez-Ezquerra A."/>
            <person name="Mallet L."/>
            <person name="Monroy-Kuhn J.M."/>
            <person name="Moser A."/>
            <person name="Murali S.C."/>
            <person name="Muzny D.M."/>
            <person name="Otani S."/>
            <person name="Piulachs M.-D."/>
            <person name="Poelchau M."/>
            <person name="Qu J."/>
            <person name="Schaub F."/>
            <person name="Wada-Katsumata A."/>
            <person name="Worley K.C."/>
            <person name="Xie Q."/>
            <person name="Ylla G."/>
            <person name="Poulsen M."/>
            <person name="Gibbs R.A."/>
            <person name="Schal C."/>
            <person name="Richards S."/>
            <person name="Belles X."/>
            <person name="Korb J."/>
            <person name="Bornberg-Bauer E."/>
        </authorList>
    </citation>
    <scope>NUCLEOTIDE SEQUENCE [LARGE SCALE GENOMIC DNA]</scope>
    <source>
        <tissue evidence="1">Whole body</tissue>
    </source>
</reference>
<evidence type="ECO:0000313" key="2">
    <source>
        <dbReference type="Proteomes" id="UP000235965"/>
    </source>
</evidence>
<comment type="caution">
    <text evidence="1">The sequence shown here is derived from an EMBL/GenBank/DDBJ whole genome shotgun (WGS) entry which is preliminary data.</text>
</comment>
<dbReference type="STRING" id="105785.A0A2J7RTB2"/>
<accession>A0A2J7RTB2</accession>
<dbReference type="OrthoDB" id="447173at2759"/>
<dbReference type="Proteomes" id="UP000235965">
    <property type="component" value="Unassembled WGS sequence"/>
</dbReference>
<organism evidence="1 2">
    <name type="scientific">Cryptotermes secundus</name>
    <dbReference type="NCBI Taxonomy" id="105785"/>
    <lineage>
        <taxon>Eukaryota</taxon>
        <taxon>Metazoa</taxon>
        <taxon>Ecdysozoa</taxon>
        <taxon>Arthropoda</taxon>
        <taxon>Hexapoda</taxon>
        <taxon>Insecta</taxon>
        <taxon>Pterygota</taxon>
        <taxon>Neoptera</taxon>
        <taxon>Polyneoptera</taxon>
        <taxon>Dictyoptera</taxon>
        <taxon>Blattodea</taxon>
        <taxon>Blattoidea</taxon>
        <taxon>Termitoidae</taxon>
        <taxon>Kalotermitidae</taxon>
        <taxon>Cryptotermitinae</taxon>
        <taxon>Cryptotermes</taxon>
    </lineage>
</organism>
<evidence type="ECO:0000313" key="1">
    <source>
        <dbReference type="EMBL" id="PNF44072.1"/>
    </source>
</evidence>
<keyword evidence="2" id="KW-1185">Reference proteome</keyword>
<dbReference type="GO" id="GO:0051959">
    <property type="term" value="F:dynein light intermediate chain binding"/>
    <property type="evidence" value="ECO:0007669"/>
    <property type="project" value="InterPro"/>
</dbReference>
<evidence type="ECO:0008006" key="3">
    <source>
        <dbReference type="Google" id="ProtNLM"/>
    </source>
</evidence>
<dbReference type="AlphaFoldDB" id="A0A2J7RTB2"/>